<dbReference type="GO" id="GO:0009506">
    <property type="term" value="C:plasmodesma"/>
    <property type="evidence" value="ECO:0007669"/>
    <property type="project" value="TreeGrafter"/>
</dbReference>
<dbReference type="GO" id="GO:0005886">
    <property type="term" value="C:plasma membrane"/>
    <property type="evidence" value="ECO:0007669"/>
    <property type="project" value="TreeGrafter"/>
</dbReference>
<evidence type="ECO:0000256" key="1">
    <source>
        <dbReference type="PROSITE-ProRule" id="PRU10141"/>
    </source>
</evidence>
<keyword evidence="1" id="KW-0547">Nucleotide-binding</keyword>
<gene>
    <name evidence="2" type="ORF">DVH24_041642</name>
</gene>
<accession>A0A498IRQ9</accession>
<organism evidence="2 3">
    <name type="scientific">Malus domestica</name>
    <name type="common">Apple</name>
    <name type="synonym">Pyrus malus</name>
    <dbReference type="NCBI Taxonomy" id="3750"/>
    <lineage>
        <taxon>Eukaryota</taxon>
        <taxon>Viridiplantae</taxon>
        <taxon>Streptophyta</taxon>
        <taxon>Embryophyta</taxon>
        <taxon>Tracheophyta</taxon>
        <taxon>Spermatophyta</taxon>
        <taxon>Magnoliopsida</taxon>
        <taxon>eudicotyledons</taxon>
        <taxon>Gunneridae</taxon>
        <taxon>Pentapetalae</taxon>
        <taxon>rosids</taxon>
        <taxon>fabids</taxon>
        <taxon>Rosales</taxon>
        <taxon>Rosaceae</taxon>
        <taxon>Amygdaloideae</taxon>
        <taxon>Maleae</taxon>
        <taxon>Malus</taxon>
    </lineage>
</organism>
<dbReference type="InterPro" id="IPR011009">
    <property type="entry name" value="Kinase-like_dom_sf"/>
</dbReference>
<dbReference type="GO" id="GO:0005524">
    <property type="term" value="F:ATP binding"/>
    <property type="evidence" value="ECO:0007669"/>
    <property type="project" value="UniProtKB-UniRule"/>
</dbReference>
<comment type="caution">
    <text evidence="2">The sequence shown here is derived from an EMBL/GenBank/DDBJ whole genome shotgun (WGS) entry which is preliminary data.</text>
</comment>
<dbReference type="Gene3D" id="3.30.200.20">
    <property type="entry name" value="Phosphorylase Kinase, domain 1"/>
    <property type="match status" value="1"/>
</dbReference>
<dbReference type="GO" id="GO:0004714">
    <property type="term" value="F:transmembrane receptor protein tyrosine kinase activity"/>
    <property type="evidence" value="ECO:0007669"/>
    <property type="project" value="InterPro"/>
</dbReference>
<reference evidence="2 3" key="1">
    <citation type="submission" date="2018-10" db="EMBL/GenBank/DDBJ databases">
        <title>A high-quality apple genome assembly.</title>
        <authorList>
            <person name="Hu J."/>
        </authorList>
    </citation>
    <scope>NUCLEOTIDE SEQUENCE [LARGE SCALE GENOMIC DNA]</scope>
    <source>
        <strain evidence="3">cv. HFTH1</strain>
        <tissue evidence="2">Young leaf</tissue>
    </source>
</reference>
<dbReference type="SUPFAM" id="SSF56112">
    <property type="entry name" value="Protein kinase-like (PK-like)"/>
    <property type="match status" value="1"/>
</dbReference>
<name>A0A498IRQ9_MALDO</name>
<dbReference type="InterPro" id="IPR045272">
    <property type="entry name" value="ANXUR1/2-like"/>
</dbReference>
<dbReference type="PANTHER" id="PTHR27003:SF434">
    <property type="entry name" value="RECEPTOR-LIKE PROTEIN KINASE FERONIA"/>
    <property type="match status" value="1"/>
</dbReference>
<proteinExistence type="predicted"/>
<evidence type="ECO:0000313" key="3">
    <source>
        <dbReference type="Proteomes" id="UP000290289"/>
    </source>
</evidence>
<dbReference type="InterPro" id="IPR017441">
    <property type="entry name" value="Protein_kinase_ATP_BS"/>
</dbReference>
<dbReference type="EMBL" id="RDQH01000337">
    <property type="protein sequence ID" value="RXH84874.1"/>
    <property type="molecule type" value="Genomic_DNA"/>
</dbReference>
<sequence>MQDPLHPSNLGSSPVLNLFHGSSDAPFEYSSRATPDAPFDNRLMLLELEYVELSMWKQGFPRRRKVKSFGSNSGKTKSTKTPRSPLPPYLCRYFPLAEIKAATKNFKVAFIIGVGGFGNVYKGYIDGGANHVAIKRLRPESSQGAGSSRQKLSYSPNSTTAIWFHSLVTAPIMAR</sequence>
<evidence type="ECO:0000313" key="2">
    <source>
        <dbReference type="EMBL" id="RXH84874.1"/>
    </source>
</evidence>
<dbReference type="PANTHER" id="PTHR27003">
    <property type="entry name" value="OS07G0166700 PROTEIN"/>
    <property type="match status" value="1"/>
</dbReference>
<evidence type="ECO:0008006" key="4">
    <source>
        <dbReference type="Google" id="ProtNLM"/>
    </source>
</evidence>
<protein>
    <recommendedName>
        <fullName evidence="4">Protein kinase domain-containing protein</fullName>
    </recommendedName>
</protein>
<dbReference type="AlphaFoldDB" id="A0A498IRQ9"/>
<dbReference type="Proteomes" id="UP000290289">
    <property type="component" value="Chromosome 11"/>
</dbReference>
<dbReference type="PROSITE" id="PS00107">
    <property type="entry name" value="PROTEIN_KINASE_ATP"/>
    <property type="match status" value="1"/>
</dbReference>
<feature type="binding site" evidence="1">
    <location>
        <position position="135"/>
    </location>
    <ligand>
        <name>ATP</name>
        <dbReference type="ChEBI" id="CHEBI:30616"/>
    </ligand>
</feature>
<keyword evidence="1" id="KW-0067">ATP-binding</keyword>
<keyword evidence="3" id="KW-1185">Reference proteome</keyword>